<gene>
    <name evidence="5" type="ORF">PVK06_016651</name>
</gene>
<keyword evidence="6" id="KW-1185">Reference proteome</keyword>
<dbReference type="SUPFAM" id="SSF52540">
    <property type="entry name" value="P-loop containing nucleoside triphosphate hydrolases"/>
    <property type="match status" value="1"/>
</dbReference>
<name>A0ABR0Q1I9_GOSAR</name>
<proteinExistence type="inferred from homology"/>
<evidence type="ECO:0000313" key="6">
    <source>
        <dbReference type="Proteomes" id="UP001358586"/>
    </source>
</evidence>
<comment type="similarity">
    <text evidence="1 3">Belongs to the sulfotransferase 1 family.</text>
</comment>
<protein>
    <recommendedName>
        <fullName evidence="3">Sulfotransferase</fullName>
        <ecNumber evidence="3">2.8.2.-</ecNumber>
    </recommendedName>
</protein>
<accession>A0ABR0Q1I9</accession>
<comment type="caution">
    <text evidence="5">The sequence shown here is derived from an EMBL/GenBank/DDBJ whole genome shotgun (WGS) entry which is preliminary data.</text>
</comment>
<keyword evidence="2 3" id="KW-0808">Transferase</keyword>
<evidence type="ECO:0000256" key="1">
    <source>
        <dbReference type="ARBA" id="ARBA00005771"/>
    </source>
</evidence>
<organism evidence="5 6">
    <name type="scientific">Gossypium arboreum</name>
    <name type="common">Tree cotton</name>
    <name type="synonym">Gossypium nanking</name>
    <dbReference type="NCBI Taxonomy" id="29729"/>
    <lineage>
        <taxon>Eukaryota</taxon>
        <taxon>Viridiplantae</taxon>
        <taxon>Streptophyta</taxon>
        <taxon>Embryophyta</taxon>
        <taxon>Tracheophyta</taxon>
        <taxon>Spermatophyta</taxon>
        <taxon>Magnoliopsida</taxon>
        <taxon>eudicotyledons</taxon>
        <taxon>Gunneridae</taxon>
        <taxon>Pentapetalae</taxon>
        <taxon>rosids</taxon>
        <taxon>malvids</taxon>
        <taxon>Malvales</taxon>
        <taxon>Malvaceae</taxon>
        <taxon>Malvoideae</taxon>
        <taxon>Gossypium</taxon>
    </lineage>
</organism>
<dbReference type="Proteomes" id="UP001358586">
    <property type="component" value="Chromosome 5"/>
</dbReference>
<dbReference type="EC" id="2.8.2.-" evidence="3"/>
<dbReference type="PANTHER" id="PTHR11783">
    <property type="entry name" value="SULFOTRANSFERASE SULT"/>
    <property type="match status" value="1"/>
</dbReference>
<evidence type="ECO:0000256" key="2">
    <source>
        <dbReference type="ARBA" id="ARBA00022679"/>
    </source>
</evidence>
<dbReference type="InterPro" id="IPR027417">
    <property type="entry name" value="P-loop_NTPase"/>
</dbReference>
<evidence type="ECO:0000313" key="5">
    <source>
        <dbReference type="EMBL" id="KAK5832848.1"/>
    </source>
</evidence>
<evidence type="ECO:0000259" key="4">
    <source>
        <dbReference type="Pfam" id="PF00685"/>
    </source>
</evidence>
<dbReference type="Gene3D" id="3.40.50.300">
    <property type="entry name" value="P-loop containing nucleotide triphosphate hydrolases"/>
    <property type="match status" value="1"/>
</dbReference>
<sequence>MSLQKPSNVLFLRYEEMKEDAVAQTKKLSEFLGFPFSIEEEKTGMVNQIVDFYSFNNLKDLDWRLTKLGTAHDL</sequence>
<reference evidence="5 6" key="1">
    <citation type="submission" date="2023-03" db="EMBL/GenBank/DDBJ databases">
        <title>WGS of Gossypium arboreum.</title>
        <authorList>
            <person name="Yu D."/>
        </authorList>
    </citation>
    <scope>NUCLEOTIDE SEQUENCE [LARGE SCALE GENOMIC DNA]</scope>
    <source>
        <tissue evidence="5">Leaf</tissue>
    </source>
</reference>
<dbReference type="Pfam" id="PF00685">
    <property type="entry name" value="Sulfotransfer_1"/>
    <property type="match status" value="1"/>
</dbReference>
<dbReference type="EMBL" id="JARKNE010000005">
    <property type="protein sequence ID" value="KAK5832848.1"/>
    <property type="molecule type" value="Genomic_DNA"/>
</dbReference>
<evidence type="ECO:0000256" key="3">
    <source>
        <dbReference type="RuleBase" id="RU361155"/>
    </source>
</evidence>
<feature type="domain" description="Sulfotransferase" evidence="4">
    <location>
        <begin position="2"/>
        <end position="61"/>
    </location>
</feature>
<dbReference type="InterPro" id="IPR000863">
    <property type="entry name" value="Sulfotransferase_dom"/>
</dbReference>